<gene>
    <name evidence="5" type="ORF">HMPREF3229_01676</name>
</gene>
<dbReference type="AlphaFoldDB" id="A0A133PJH8"/>
<dbReference type="PATRIC" id="fig|54005.3.peg.1638"/>
<reference evidence="5 6" key="1">
    <citation type="submission" date="2016-01" db="EMBL/GenBank/DDBJ databases">
        <authorList>
            <person name="Oliw E.H."/>
        </authorList>
    </citation>
    <scope>NUCLEOTIDE SEQUENCE [LARGE SCALE GENOMIC DNA]</scope>
    <source>
        <strain evidence="5 6">CMW7756A</strain>
    </source>
</reference>
<dbReference type="RefSeq" id="WP_005955550.1">
    <property type="nucleotide sequence ID" value="NZ_CABJAL010000001.1"/>
</dbReference>
<organism evidence="5">
    <name type="scientific">Peptoniphilus harei</name>
    <dbReference type="NCBI Taxonomy" id="54005"/>
    <lineage>
        <taxon>Bacteria</taxon>
        <taxon>Bacillati</taxon>
        <taxon>Bacillota</taxon>
        <taxon>Tissierellia</taxon>
        <taxon>Tissierellales</taxon>
        <taxon>Peptoniphilaceae</taxon>
        <taxon>Peptoniphilus</taxon>
    </lineage>
</organism>
<dbReference type="PRINTS" id="PR00032">
    <property type="entry name" value="HTHARAC"/>
</dbReference>
<evidence type="ECO:0000313" key="5">
    <source>
        <dbReference type="EMBL" id="KXA28680.1"/>
    </source>
</evidence>
<dbReference type="InterPro" id="IPR018060">
    <property type="entry name" value="HTH_AraC"/>
</dbReference>
<dbReference type="Proteomes" id="UP000070174">
    <property type="component" value="Unassembled WGS sequence"/>
</dbReference>
<proteinExistence type="predicted"/>
<dbReference type="Gene3D" id="1.10.10.60">
    <property type="entry name" value="Homeodomain-like"/>
    <property type="match status" value="2"/>
</dbReference>
<dbReference type="GO" id="GO:0043565">
    <property type="term" value="F:sequence-specific DNA binding"/>
    <property type="evidence" value="ECO:0007669"/>
    <property type="project" value="InterPro"/>
</dbReference>
<dbReference type="GO" id="GO:0003700">
    <property type="term" value="F:DNA-binding transcription factor activity"/>
    <property type="evidence" value="ECO:0007669"/>
    <property type="project" value="InterPro"/>
</dbReference>
<dbReference type="PROSITE" id="PS01124">
    <property type="entry name" value="HTH_ARAC_FAMILY_2"/>
    <property type="match status" value="1"/>
</dbReference>
<dbReference type="Pfam" id="PF12833">
    <property type="entry name" value="HTH_18"/>
    <property type="match status" value="1"/>
</dbReference>
<evidence type="ECO:0000256" key="1">
    <source>
        <dbReference type="ARBA" id="ARBA00023015"/>
    </source>
</evidence>
<evidence type="ECO:0000256" key="3">
    <source>
        <dbReference type="ARBA" id="ARBA00023163"/>
    </source>
</evidence>
<dbReference type="InterPro" id="IPR009057">
    <property type="entry name" value="Homeodomain-like_sf"/>
</dbReference>
<dbReference type="InterPro" id="IPR020449">
    <property type="entry name" value="Tscrpt_reg_AraC-type_HTH"/>
</dbReference>
<comment type="caution">
    <text evidence="5">The sequence shown here is derived from an EMBL/GenBank/DDBJ whole genome shotgun (WGS) entry which is preliminary data.</text>
</comment>
<keyword evidence="2" id="KW-0238">DNA-binding</keyword>
<dbReference type="SMART" id="SM00342">
    <property type="entry name" value="HTH_ARAC"/>
    <property type="match status" value="1"/>
</dbReference>
<dbReference type="PANTHER" id="PTHR43280:SF28">
    <property type="entry name" value="HTH-TYPE TRANSCRIPTIONAL ACTIVATOR RHAS"/>
    <property type="match status" value="1"/>
</dbReference>
<keyword evidence="1" id="KW-0805">Transcription regulation</keyword>
<keyword evidence="3" id="KW-0804">Transcription</keyword>
<feature type="domain" description="HTH araC/xylS-type" evidence="4">
    <location>
        <begin position="109"/>
        <end position="207"/>
    </location>
</feature>
<accession>A0A133PJH8</accession>
<evidence type="ECO:0000313" key="6">
    <source>
        <dbReference type="Proteomes" id="UP000070174"/>
    </source>
</evidence>
<protein>
    <submittedName>
        <fullName evidence="5">Transcriptional regulator, AraC family</fullName>
    </submittedName>
</protein>
<sequence length="211" mass="24215">MTNYLDLAQMTRPELLGCATEIFEKISCCGKTSSLDEIKRQVENLNTFLYTYFLITYNKDLTYLHTEFSNRLEGSLTEADVKIIGHDLIEAYSNSLLDALSFSKNEIIDKALKIINEEFSKGLGLEDLANKLHLSKNYLCSLFKEETGFTFCQYLNTLKTNKAKKLLLEDKKTLEYISYECGFSSQPHFTMTFKKYTGKTPKEYKMSLLAG</sequence>
<dbReference type="EMBL" id="LRQE01000041">
    <property type="protein sequence ID" value="KXA28680.1"/>
    <property type="molecule type" value="Genomic_DNA"/>
</dbReference>
<evidence type="ECO:0000259" key="4">
    <source>
        <dbReference type="PROSITE" id="PS01124"/>
    </source>
</evidence>
<name>A0A133PJH8_9FIRM</name>
<dbReference type="SUPFAM" id="SSF46689">
    <property type="entry name" value="Homeodomain-like"/>
    <property type="match status" value="2"/>
</dbReference>
<dbReference type="PANTHER" id="PTHR43280">
    <property type="entry name" value="ARAC-FAMILY TRANSCRIPTIONAL REGULATOR"/>
    <property type="match status" value="1"/>
</dbReference>
<evidence type="ECO:0000256" key="2">
    <source>
        <dbReference type="ARBA" id="ARBA00023125"/>
    </source>
</evidence>